<sequence>MCHVLDALRLRNLRDCLIYSGPIRGSVYVEACHNCTIMVACRQLRVHGSSGIDFYVHTLSGPIIEGCTATRFAPYRLSYPGLQQHMAEAALILPQRSATQTYLPTPETRAADSAAGTASALPIVEPWRDVKDFLWHRSRQSPNWCIMPDEDRVKSVAVEGHAEITLADFGAQEQQGGARVDSSDATA</sequence>
<dbReference type="GO" id="GO:0005737">
    <property type="term" value="C:cytoplasm"/>
    <property type="evidence" value="ECO:0007669"/>
    <property type="project" value="TreeGrafter"/>
</dbReference>
<keyword evidence="2" id="KW-0143">Chaperone</keyword>
<reference evidence="4" key="1">
    <citation type="submission" date="2021-02" db="EMBL/GenBank/DDBJ databases">
        <title>First Annotated Genome of the Yellow-green Alga Tribonema minus.</title>
        <authorList>
            <person name="Mahan K.M."/>
        </authorList>
    </citation>
    <scope>NUCLEOTIDE SEQUENCE</scope>
    <source>
        <strain evidence="4">UTEX B ZZ1240</strain>
    </source>
</reference>
<dbReference type="AlphaFoldDB" id="A0A835ZAT0"/>
<dbReference type="EMBL" id="JAFCMP010000064">
    <property type="protein sequence ID" value="KAG5188767.1"/>
    <property type="molecule type" value="Genomic_DNA"/>
</dbReference>
<accession>A0A835ZAT0</accession>
<evidence type="ECO:0000313" key="5">
    <source>
        <dbReference type="Proteomes" id="UP000664859"/>
    </source>
</evidence>
<dbReference type="SMART" id="SM00673">
    <property type="entry name" value="CARP"/>
    <property type="match status" value="1"/>
</dbReference>
<dbReference type="GO" id="GO:0007023">
    <property type="term" value="P:post-chaperonin tubulin folding pathway"/>
    <property type="evidence" value="ECO:0007669"/>
    <property type="project" value="InterPro"/>
</dbReference>
<proteinExistence type="inferred from homology"/>
<protein>
    <submittedName>
        <fullName evidence="4">Tubulin binding cofactor C-domain-containing protein</fullName>
    </submittedName>
</protein>
<dbReference type="PROSITE" id="PS51329">
    <property type="entry name" value="C_CAP_COFACTOR_C"/>
    <property type="match status" value="1"/>
</dbReference>
<comment type="similarity">
    <text evidence="1">Belongs to the TBCC family.</text>
</comment>
<dbReference type="Pfam" id="PF07986">
    <property type="entry name" value="TBCC"/>
    <property type="match status" value="1"/>
</dbReference>
<dbReference type="InterPro" id="IPR012945">
    <property type="entry name" value="Tubulin-bd_cofactor_C_dom"/>
</dbReference>
<dbReference type="Gene3D" id="2.160.20.70">
    <property type="match status" value="1"/>
</dbReference>
<dbReference type="GO" id="GO:0007021">
    <property type="term" value="P:tubulin complex assembly"/>
    <property type="evidence" value="ECO:0007669"/>
    <property type="project" value="TreeGrafter"/>
</dbReference>
<dbReference type="PANTHER" id="PTHR15139">
    <property type="entry name" value="TUBULIN FOLDING COFACTOR C"/>
    <property type="match status" value="1"/>
</dbReference>
<dbReference type="InterPro" id="IPR006599">
    <property type="entry name" value="CARP_motif"/>
</dbReference>
<keyword evidence="5" id="KW-1185">Reference proteome</keyword>
<organism evidence="4 5">
    <name type="scientific">Tribonema minus</name>
    <dbReference type="NCBI Taxonomy" id="303371"/>
    <lineage>
        <taxon>Eukaryota</taxon>
        <taxon>Sar</taxon>
        <taxon>Stramenopiles</taxon>
        <taxon>Ochrophyta</taxon>
        <taxon>PX clade</taxon>
        <taxon>Xanthophyceae</taxon>
        <taxon>Tribonematales</taxon>
        <taxon>Tribonemataceae</taxon>
        <taxon>Tribonema</taxon>
    </lineage>
</organism>
<gene>
    <name evidence="4" type="ORF">JKP88DRAFT_206511</name>
</gene>
<evidence type="ECO:0000256" key="1">
    <source>
        <dbReference type="ARBA" id="ARBA00008848"/>
    </source>
</evidence>
<evidence type="ECO:0000256" key="2">
    <source>
        <dbReference type="ARBA" id="ARBA00023186"/>
    </source>
</evidence>
<evidence type="ECO:0000313" key="4">
    <source>
        <dbReference type="EMBL" id="KAG5188767.1"/>
    </source>
</evidence>
<dbReference type="InterPro" id="IPR016098">
    <property type="entry name" value="CAP/MinC_C"/>
</dbReference>
<evidence type="ECO:0000259" key="3">
    <source>
        <dbReference type="PROSITE" id="PS51329"/>
    </source>
</evidence>
<dbReference type="InterPro" id="IPR017901">
    <property type="entry name" value="C-CAP_CF_C-like"/>
</dbReference>
<name>A0A835ZAT0_9STRA</name>
<dbReference type="InterPro" id="IPR027684">
    <property type="entry name" value="TBCC"/>
</dbReference>
<comment type="caution">
    <text evidence="4">The sequence shown here is derived from an EMBL/GenBank/DDBJ whole genome shotgun (WGS) entry which is preliminary data.</text>
</comment>
<dbReference type="Proteomes" id="UP000664859">
    <property type="component" value="Unassembled WGS sequence"/>
</dbReference>
<feature type="domain" description="C-CAP/cofactor C-like" evidence="3">
    <location>
        <begin position="1"/>
        <end position="91"/>
    </location>
</feature>
<dbReference type="PANTHER" id="PTHR15139:SF0">
    <property type="entry name" value="TUBULIN-SPECIFIC CHAPERONE C"/>
    <property type="match status" value="1"/>
</dbReference>
<dbReference type="OrthoDB" id="194775at2759"/>